<organism evidence="2 3">
    <name type="scientific">Paenibacillus albiflavus</name>
    <dbReference type="NCBI Taxonomy" id="2545760"/>
    <lineage>
        <taxon>Bacteria</taxon>
        <taxon>Bacillati</taxon>
        <taxon>Bacillota</taxon>
        <taxon>Bacilli</taxon>
        <taxon>Bacillales</taxon>
        <taxon>Paenibacillaceae</taxon>
        <taxon>Paenibacillus</taxon>
    </lineage>
</organism>
<proteinExistence type="predicted"/>
<keyword evidence="1" id="KW-1133">Transmembrane helix</keyword>
<reference evidence="2 3" key="1">
    <citation type="submission" date="2019-03" db="EMBL/GenBank/DDBJ databases">
        <authorList>
            <person name="Kim M.K.M."/>
        </authorList>
    </citation>
    <scope>NUCLEOTIDE SEQUENCE [LARGE SCALE GENOMIC DNA]</scope>
    <source>
        <strain evidence="2 3">18JY21-1</strain>
    </source>
</reference>
<dbReference type="EMBL" id="SKFG01000013">
    <property type="protein sequence ID" value="TCZ76323.1"/>
    <property type="molecule type" value="Genomic_DNA"/>
</dbReference>
<dbReference type="Proteomes" id="UP000295418">
    <property type="component" value="Unassembled WGS sequence"/>
</dbReference>
<evidence type="ECO:0000313" key="3">
    <source>
        <dbReference type="Proteomes" id="UP000295418"/>
    </source>
</evidence>
<evidence type="ECO:0000256" key="1">
    <source>
        <dbReference type="SAM" id="Phobius"/>
    </source>
</evidence>
<sequence length="217" mass="24814">MNLLLNSELDCTGCRQSSSHELLALFRLHELQAKDTGGDVMKRSTKAILFILGILLIFAASFIINEYFGMSKNGRLINDKYYQPLAFNSNIEDSLKIDAAKQVSGELTILLNKTTDKKVRLWFELKSLKDGRYLYPVSSGELFNDHVDPHKPQPLPFNLGTLEDGQYRIEFYLQSIQGKDESWGDLQIVYFHIQGQTLIKGLVRTPNQHSSEQFRLK</sequence>
<keyword evidence="1" id="KW-0812">Transmembrane</keyword>
<keyword evidence="3" id="KW-1185">Reference proteome</keyword>
<protein>
    <submittedName>
        <fullName evidence="2">Uncharacterized protein</fullName>
    </submittedName>
</protein>
<gene>
    <name evidence="2" type="ORF">E0485_14070</name>
</gene>
<name>A0A4R4EB24_9BACL</name>
<keyword evidence="1" id="KW-0472">Membrane</keyword>
<comment type="caution">
    <text evidence="2">The sequence shown here is derived from an EMBL/GenBank/DDBJ whole genome shotgun (WGS) entry which is preliminary data.</text>
</comment>
<feature type="transmembrane region" description="Helical" evidence="1">
    <location>
        <begin position="47"/>
        <end position="68"/>
    </location>
</feature>
<accession>A0A4R4EB24</accession>
<evidence type="ECO:0000313" key="2">
    <source>
        <dbReference type="EMBL" id="TCZ76323.1"/>
    </source>
</evidence>
<dbReference type="AlphaFoldDB" id="A0A4R4EB24"/>